<keyword evidence="3" id="KW-1185">Reference proteome</keyword>
<sequence>MGVAYQETVPSNDLCSSDVAEPVSEVDPPSERHAGRRRSIRTSKQPIWMKDYVAKSKLSCHASQDPLSNCEILGNSYYFFQSGMLFAQNFSHCAENGLNCKIFQNGT</sequence>
<accession>A0ABS8UL96</accession>
<gene>
    <name evidence="2" type="ORF">HAX54_017641</name>
</gene>
<proteinExistence type="predicted"/>
<dbReference type="Proteomes" id="UP000823775">
    <property type="component" value="Unassembled WGS sequence"/>
</dbReference>
<feature type="region of interest" description="Disordered" evidence="1">
    <location>
        <begin position="1"/>
        <end position="40"/>
    </location>
</feature>
<reference evidence="2 3" key="1">
    <citation type="journal article" date="2021" name="BMC Genomics">
        <title>Datura genome reveals duplications of psychoactive alkaloid biosynthetic genes and high mutation rate following tissue culture.</title>
        <authorList>
            <person name="Rajewski A."/>
            <person name="Carter-House D."/>
            <person name="Stajich J."/>
            <person name="Litt A."/>
        </authorList>
    </citation>
    <scope>NUCLEOTIDE SEQUENCE [LARGE SCALE GENOMIC DNA]</scope>
    <source>
        <strain evidence="2">AR-01</strain>
    </source>
</reference>
<evidence type="ECO:0000256" key="1">
    <source>
        <dbReference type="SAM" id="MobiDB-lite"/>
    </source>
</evidence>
<protein>
    <submittedName>
        <fullName evidence="2">Uncharacterized protein</fullName>
    </submittedName>
</protein>
<organism evidence="2 3">
    <name type="scientific">Datura stramonium</name>
    <name type="common">Jimsonweed</name>
    <name type="synonym">Common thornapple</name>
    <dbReference type="NCBI Taxonomy" id="4076"/>
    <lineage>
        <taxon>Eukaryota</taxon>
        <taxon>Viridiplantae</taxon>
        <taxon>Streptophyta</taxon>
        <taxon>Embryophyta</taxon>
        <taxon>Tracheophyta</taxon>
        <taxon>Spermatophyta</taxon>
        <taxon>Magnoliopsida</taxon>
        <taxon>eudicotyledons</taxon>
        <taxon>Gunneridae</taxon>
        <taxon>Pentapetalae</taxon>
        <taxon>asterids</taxon>
        <taxon>lamiids</taxon>
        <taxon>Solanales</taxon>
        <taxon>Solanaceae</taxon>
        <taxon>Solanoideae</taxon>
        <taxon>Datureae</taxon>
        <taxon>Datura</taxon>
    </lineage>
</organism>
<evidence type="ECO:0000313" key="2">
    <source>
        <dbReference type="EMBL" id="MCD9559589.1"/>
    </source>
</evidence>
<comment type="caution">
    <text evidence="2">The sequence shown here is derived from an EMBL/GenBank/DDBJ whole genome shotgun (WGS) entry which is preliminary data.</text>
</comment>
<name>A0ABS8UL96_DATST</name>
<evidence type="ECO:0000313" key="3">
    <source>
        <dbReference type="Proteomes" id="UP000823775"/>
    </source>
</evidence>
<dbReference type="EMBL" id="JACEIK010002170">
    <property type="protein sequence ID" value="MCD9559589.1"/>
    <property type="molecule type" value="Genomic_DNA"/>
</dbReference>